<feature type="region of interest" description="Disordered" evidence="1">
    <location>
        <begin position="1"/>
        <end position="24"/>
    </location>
</feature>
<accession>A0A7S3EZQ0</accession>
<name>A0A7S3EZQ0_9EUKA</name>
<gene>
    <name evidence="2" type="ORF">HERI1096_LOCUS16341</name>
</gene>
<feature type="compositionally biased region" description="Polar residues" evidence="1">
    <location>
        <begin position="7"/>
        <end position="24"/>
    </location>
</feature>
<evidence type="ECO:0000313" key="2">
    <source>
        <dbReference type="EMBL" id="CAE0115656.1"/>
    </source>
</evidence>
<dbReference type="AlphaFoldDB" id="A0A7S3EZQ0"/>
<protein>
    <recommendedName>
        <fullName evidence="3">Fe2OG dioxygenase domain-containing protein</fullName>
    </recommendedName>
</protein>
<evidence type="ECO:0000256" key="1">
    <source>
        <dbReference type="SAM" id="MobiDB-lite"/>
    </source>
</evidence>
<sequence>MRACRTDQMTQGLTTVQPSSHSSFRPTHWGWLIWRCVRWLCLGCGRFWADESPHTAERTEALLLNAVLSDQEIEHVLALGMVEAPERSSGLSTLCPELCGVPHDIAFSDYHVARYLHRDGHLEASLPELQAKLIHTMRSQPGDWGDPTATLQVRCIELHSYAVGGGLTTPGHRDNGSVLTMSILLSHPRDVRGGEFVTYMEGLPIVHTPSRGGGLLFHSEKLHNVAVVSHGLRHSLVIELWAQVRNTRSRFA</sequence>
<organism evidence="2">
    <name type="scientific">Haptolina ericina</name>
    <dbReference type="NCBI Taxonomy" id="156174"/>
    <lineage>
        <taxon>Eukaryota</taxon>
        <taxon>Haptista</taxon>
        <taxon>Haptophyta</taxon>
        <taxon>Prymnesiophyceae</taxon>
        <taxon>Prymnesiales</taxon>
        <taxon>Prymnesiaceae</taxon>
        <taxon>Haptolina</taxon>
    </lineage>
</organism>
<evidence type="ECO:0008006" key="3">
    <source>
        <dbReference type="Google" id="ProtNLM"/>
    </source>
</evidence>
<proteinExistence type="predicted"/>
<dbReference type="Gene3D" id="2.60.120.620">
    <property type="entry name" value="q2cbj1_9rhob like domain"/>
    <property type="match status" value="1"/>
</dbReference>
<dbReference type="EMBL" id="HBHX01029291">
    <property type="protein sequence ID" value="CAE0115656.1"/>
    <property type="molecule type" value="Transcribed_RNA"/>
</dbReference>
<reference evidence="2" key="1">
    <citation type="submission" date="2021-01" db="EMBL/GenBank/DDBJ databases">
        <authorList>
            <person name="Corre E."/>
            <person name="Pelletier E."/>
            <person name="Niang G."/>
            <person name="Scheremetjew M."/>
            <person name="Finn R."/>
            <person name="Kale V."/>
            <person name="Holt S."/>
            <person name="Cochrane G."/>
            <person name="Meng A."/>
            <person name="Brown T."/>
            <person name="Cohen L."/>
        </authorList>
    </citation>
    <scope>NUCLEOTIDE SEQUENCE</scope>
    <source>
        <strain evidence="2">CCMP281</strain>
    </source>
</reference>